<evidence type="ECO:0000313" key="3">
    <source>
        <dbReference type="Proteomes" id="UP000288805"/>
    </source>
</evidence>
<name>A0A438E2G7_VITVI</name>
<evidence type="ECO:0000256" key="1">
    <source>
        <dbReference type="SAM" id="Phobius"/>
    </source>
</evidence>
<comment type="caution">
    <text evidence="2">The sequence shown here is derived from an EMBL/GenBank/DDBJ whole genome shotgun (WGS) entry which is preliminary data.</text>
</comment>
<dbReference type="Proteomes" id="UP000288805">
    <property type="component" value="Unassembled WGS sequence"/>
</dbReference>
<evidence type="ECO:0000313" key="2">
    <source>
        <dbReference type="EMBL" id="RVW41889.1"/>
    </source>
</evidence>
<keyword evidence="1" id="KW-0472">Membrane</keyword>
<dbReference type="EMBL" id="QGNW01001422">
    <property type="protein sequence ID" value="RVW41889.1"/>
    <property type="molecule type" value="Genomic_DNA"/>
</dbReference>
<gene>
    <name evidence="2" type="ORF">CK203_081571</name>
</gene>
<reference evidence="2 3" key="1">
    <citation type="journal article" date="2018" name="PLoS Genet.">
        <title>Population sequencing reveals clonal diversity and ancestral inbreeding in the grapevine cultivar Chardonnay.</title>
        <authorList>
            <person name="Roach M.J."/>
            <person name="Johnson D.L."/>
            <person name="Bohlmann J."/>
            <person name="van Vuuren H.J."/>
            <person name="Jones S.J."/>
            <person name="Pretorius I.S."/>
            <person name="Schmidt S.A."/>
            <person name="Borneman A.R."/>
        </authorList>
    </citation>
    <scope>NUCLEOTIDE SEQUENCE [LARGE SCALE GENOMIC DNA]</scope>
    <source>
        <strain evidence="3">cv. Chardonnay</strain>
        <tissue evidence="2">Leaf</tissue>
    </source>
</reference>
<proteinExistence type="predicted"/>
<feature type="transmembrane region" description="Helical" evidence="1">
    <location>
        <begin position="103"/>
        <end position="126"/>
    </location>
</feature>
<dbReference type="AlphaFoldDB" id="A0A438E2G7"/>
<keyword evidence="1" id="KW-0812">Transmembrane</keyword>
<keyword evidence="1" id="KW-1133">Transmembrane helix</keyword>
<feature type="transmembrane region" description="Helical" evidence="1">
    <location>
        <begin position="146"/>
        <end position="168"/>
    </location>
</feature>
<accession>A0A438E2G7</accession>
<sequence length="195" mass="22089">MQVSAYLYLLKCLVQDSESVDVLSPHVIRSFIDQECLVKMFERICIDLHPNFQIHVRLLSELEAFPSDFRASVTCWLRKPSISRHVNRASSVFRFLGSWAGSVLNLLLYIFCVAFMLGLLFLGTYAVAKHAIILLRAMKPLNGLDFALMIIIITALCIAPNSGSVYVAEGLGKRLEFLRTCNSNMSLCFYKEQEE</sequence>
<protein>
    <submittedName>
        <fullName evidence="2">Uncharacterized protein</fullName>
    </submittedName>
</protein>
<organism evidence="2 3">
    <name type="scientific">Vitis vinifera</name>
    <name type="common">Grape</name>
    <dbReference type="NCBI Taxonomy" id="29760"/>
    <lineage>
        <taxon>Eukaryota</taxon>
        <taxon>Viridiplantae</taxon>
        <taxon>Streptophyta</taxon>
        <taxon>Embryophyta</taxon>
        <taxon>Tracheophyta</taxon>
        <taxon>Spermatophyta</taxon>
        <taxon>Magnoliopsida</taxon>
        <taxon>eudicotyledons</taxon>
        <taxon>Gunneridae</taxon>
        <taxon>Pentapetalae</taxon>
        <taxon>rosids</taxon>
        <taxon>Vitales</taxon>
        <taxon>Vitaceae</taxon>
        <taxon>Viteae</taxon>
        <taxon>Vitis</taxon>
    </lineage>
</organism>